<reference evidence="3 4" key="1">
    <citation type="submission" date="2019-04" db="EMBL/GenBank/DDBJ databases">
        <authorList>
            <person name="Schori C."/>
            <person name="Ahrens C."/>
        </authorList>
    </citation>
    <scope>NUCLEOTIDE SEQUENCE [LARGE SCALE GENOMIC DNA]</scope>
    <source>
        <strain evidence="3 4">DSM 2950</strain>
    </source>
</reference>
<dbReference type="SUPFAM" id="SSF53756">
    <property type="entry name" value="UDP-Glycosyltransferase/glycogen phosphorylase"/>
    <property type="match status" value="1"/>
</dbReference>
<gene>
    <name evidence="3" type="ORF">E5259_26350</name>
</gene>
<dbReference type="Proteomes" id="UP000515789">
    <property type="component" value="Chromosome"/>
</dbReference>
<protein>
    <submittedName>
        <fullName evidence="3">Glycosyltransferase</fullName>
    </submittedName>
</protein>
<evidence type="ECO:0000313" key="4">
    <source>
        <dbReference type="Proteomes" id="UP000515789"/>
    </source>
</evidence>
<accession>A0A7G5N1S3</accession>
<dbReference type="Pfam" id="PF13439">
    <property type="entry name" value="Glyco_transf_4"/>
    <property type="match status" value="1"/>
</dbReference>
<feature type="domain" description="Glycosyl transferase family 1" evidence="1">
    <location>
        <begin position="267"/>
        <end position="412"/>
    </location>
</feature>
<organism evidence="3 4">
    <name type="scientific">Blautia producta</name>
    <dbReference type="NCBI Taxonomy" id="33035"/>
    <lineage>
        <taxon>Bacteria</taxon>
        <taxon>Bacillati</taxon>
        <taxon>Bacillota</taxon>
        <taxon>Clostridia</taxon>
        <taxon>Lachnospirales</taxon>
        <taxon>Lachnospiraceae</taxon>
        <taxon>Blautia</taxon>
    </lineage>
</organism>
<proteinExistence type="predicted"/>
<dbReference type="InterPro" id="IPR028098">
    <property type="entry name" value="Glyco_trans_4-like_N"/>
</dbReference>
<evidence type="ECO:0000259" key="1">
    <source>
        <dbReference type="Pfam" id="PF00534"/>
    </source>
</evidence>
<dbReference type="InterPro" id="IPR001296">
    <property type="entry name" value="Glyco_trans_1"/>
</dbReference>
<dbReference type="PANTHER" id="PTHR45947">
    <property type="entry name" value="SULFOQUINOVOSYL TRANSFERASE SQD2"/>
    <property type="match status" value="1"/>
</dbReference>
<evidence type="ECO:0000259" key="2">
    <source>
        <dbReference type="Pfam" id="PF13439"/>
    </source>
</evidence>
<name>A0A7G5N1S3_9FIRM</name>
<dbReference type="InterPro" id="IPR050194">
    <property type="entry name" value="Glycosyltransferase_grp1"/>
</dbReference>
<sequence>MKILHVVLGNPYTHQGGLCRYCLELMESQKKVGDSVSVLYPREYITGKSPKIMKKKENEYYIFDALPVSITYGVGTPDRYMVSAKKNIFEKWFKKNSFDIIHVHSIQGIHKEFFESAKELEIPIIYTTHDYYSFCLRSILVDNNAQLCNNHTPEKCANCNYGVGLSANKQRIIQSNIYQIIKNNNVVKALKRKEGVANSSNNTARQIANVGDELIEAYEKLLNYYQGIMDCISLLHCNSSISAENYFLNYPNIKQRVVSITHSGLKREIHTRKSNTLNIGYMGGMSEHKGYKLLYDALKILDSLDCREWVVHLYGGEFSNKIEDKRYNYGGFFMPEVEEKVWETIDVLVVGSQWWETFGFIVLEALCRGIPVLCSDLVGAKDLVSSIDESFILDHTNAMDVAVKLQKLMNINIYNDLKIKIEQADFPIDMGKHQKEIECLYSELLNG</sequence>
<dbReference type="PANTHER" id="PTHR45947:SF3">
    <property type="entry name" value="SULFOQUINOVOSYL TRANSFERASE SQD2"/>
    <property type="match status" value="1"/>
</dbReference>
<dbReference type="GeneID" id="75053694"/>
<dbReference type="AlphaFoldDB" id="A0A7G5N1S3"/>
<dbReference type="RefSeq" id="WP_081624740.1">
    <property type="nucleotide sequence ID" value="NZ_AP031416.1"/>
</dbReference>
<dbReference type="Gene3D" id="3.40.50.2000">
    <property type="entry name" value="Glycogen Phosphorylase B"/>
    <property type="match status" value="2"/>
</dbReference>
<dbReference type="EMBL" id="CP039126">
    <property type="protein sequence ID" value="QMW80816.1"/>
    <property type="molecule type" value="Genomic_DNA"/>
</dbReference>
<feature type="domain" description="Glycosyltransferase subfamily 4-like N-terminal" evidence="2">
    <location>
        <begin position="16"/>
        <end position="133"/>
    </location>
</feature>
<dbReference type="GO" id="GO:0016757">
    <property type="term" value="F:glycosyltransferase activity"/>
    <property type="evidence" value="ECO:0007669"/>
    <property type="project" value="InterPro"/>
</dbReference>
<keyword evidence="3" id="KW-0808">Transferase</keyword>
<dbReference type="Pfam" id="PF00534">
    <property type="entry name" value="Glycos_transf_1"/>
    <property type="match status" value="1"/>
</dbReference>
<evidence type="ECO:0000313" key="3">
    <source>
        <dbReference type="EMBL" id="QMW80816.1"/>
    </source>
</evidence>